<keyword evidence="6" id="KW-1185">Reference proteome</keyword>
<evidence type="ECO:0000259" key="4">
    <source>
        <dbReference type="Pfam" id="PF07859"/>
    </source>
</evidence>
<dbReference type="Gene3D" id="3.40.50.1820">
    <property type="entry name" value="alpha/beta hydrolase"/>
    <property type="match status" value="2"/>
</dbReference>
<feature type="compositionally biased region" description="Low complexity" evidence="2">
    <location>
        <begin position="684"/>
        <end position="696"/>
    </location>
</feature>
<feature type="region of interest" description="Disordered" evidence="2">
    <location>
        <begin position="777"/>
        <end position="803"/>
    </location>
</feature>
<dbReference type="PANTHER" id="PTHR23025:SF3">
    <property type="entry name" value="HORMONE-SENSITIVE LIPASE"/>
    <property type="match status" value="1"/>
</dbReference>
<dbReference type="GeneID" id="136807418"/>
<sequence>MRLLHFWKAFNIRPRSFQKAIVNDSTNFHRKMATFSSMEAVSGEYKHLNGIFKNVLESSTDNLEFFNQKQKQDFHSSFQNIINVLDPLQMSLGVITNCCSKFDASPTSKGNGYRSIISIIESCLIKIQELSRHIQRSREKIFFRSYHVYMELESYSQVLTRLLTISHLAIVLLDYSDVGNLFPHDCVVDDMMIDFEKINRECFYGRSFGFQYSDSIRQSLHVIAVAMAAYGDGYQQHNHSLTRALSSMLHSGKYMVNPELRAQRINELTQNANIDFCKAFWGLTEEYGVQHAPLLICPAMAVNLEFEIPPQQLGVQTVDKQSEVTVDFPFLNSGHTGIPCRLLSYVLRSGQDSLNKAGSASSSGVSPLGPKPAQKSRYLMIHCHGGGFVAQSSKSHEMYLRYMAKELQIPILSIDYSLAPDAPYPQAVKEVYYAYVWALNNFDKLGTLGEKIVFAGDSAGANIVTAITIQAIKDNIRLPDSIVVAYPPYRLQFLPSPSRILCLMDPLLPVGVLKSCIQAYTGGFKHVASNTNMFTFDPSSYNAFNLDFGEEDNRGFLSKKHLQHSYSETQLNVIKAKYNNEFEESSSFMQENESFCSEFPVYDSEGDILNAESAEDTKSDVAEDDFLYFKSSTVHAQDGGTSDEDKKSTGSASLLQSLSDQVSSKVQGLTTSISGYFLSNLPTSESNKNNNECSSKQTQEQTGVIKNRKKSLELTLDLRNQNSMNKNSTKDNGKSSFTICRECLFRSEQCICHLSPKALRRRAEKYTEHYKFSHHHVLNSPRRLRSSSLTHREHSGKEHSKVHRIRSVTHCNPQESGLNIDTDEGALCSPTAKDKALQNFRLSLLGSSTETPPASPSTQRTQSSAPSPRVVYDSTTESCVILTPEEEGQVHTEGELGGGGETKDMLGATSKAFNDAKDPLMSPFLADDETLKCMPPITIVASALDPLLDDSVEFVRKLQKLEKPSELYILEKLPHGFLNFQPFSTEAREGCDLIIACVKKSLHMGMRRLDSTQSFGFPAKDSP</sequence>
<feature type="domain" description="Alpha/beta hydrolase fold-3" evidence="4">
    <location>
        <begin position="913"/>
        <end position="978"/>
    </location>
</feature>
<evidence type="ECO:0000313" key="5">
    <source>
        <dbReference type="EnsemblMetazoa" id="CLYHEMP008871.1"/>
    </source>
</evidence>
<dbReference type="InterPro" id="IPR010468">
    <property type="entry name" value="HSL_N"/>
</dbReference>
<dbReference type="PANTHER" id="PTHR23025">
    <property type="entry name" value="TRIACYLGLYCEROL LIPASE"/>
    <property type="match status" value="1"/>
</dbReference>
<dbReference type="InterPro" id="IPR033140">
    <property type="entry name" value="Lipase_GDXG_put_SER_AS"/>
</dbReference>
<dbReference type="OrthoDB" id="408631at2759"/>
<dbReference type="GO" id="GO:0005829">
    <property type="term" value="C:cytosol"/>
    <property type="evidence" value="ECO:0007669"/>
    <property type="project" value="TreeGrafter"/>
</dbReference>
<dbReference type="Pfam" id="PF06350">
    <property type="entry name" value="HSL_N"/>
    <property type="match status" value="1"/>
</dbReference>
<dbReference type="GO" id="GO:0004771">
    <property type="term" value="F:sterol ester esterase activity"/>
    <property type="evidence" value="ECO:0007669"/>
    <property type="project" value="TreeGrafter"/>
</dbReference>
<feature type="domain" description="Hormone-sensitive lipase N-terminal" evidence="3">
    <location>
        <begin position="53"/>
        <end position="352"/>
    </location>
</feature>
<evidence type="ECO:0008006" key="7">
    <source>
        <dbReference type="Google" id="ProtNLM"/>
    </source>
</evidence>
<dbReference type="GO" id="GO:0019433">
    <property type="term" value="P:triglyceride catabolic process"/>
    <property type="evidence" value="ECO:0007669"/>
    <property type="project" value="TreeGrafter"/>
</dbReference>
<feature type="region of interest" description="Disordered" evidence="2">
    <location>
        <begin position="846"/>
        <end position="870"/>
    </location>
</feature>
<proteinExistence type="predicted"/>
<dbReference type="InterPro" id="IPR013094">
    <property type="entry name" value="AB_hydrolase_3"/>
</dbReference>
<dbReference type="SUPFAM" id="SSF53474">
    <property type="entry name" value="alpha/beta-Hydrolases"/>
    <property type="match status" value="2"/>
</dbReference>
<dbReference type="EnsemblMetazoa" id="CLYHEMT008871.1">
    <property type="protein sequence ID" value="CLYHEMP008871.1"/>
    <property type="gene ID" value="CLYHEMG008871"/>
</dbReference>
<dbReference type="Proteomes" id="UP000594262">
    <property type="component" value="Unplaced"/>
</dbReference>
<evidence type="ECO:0000313" key="6">
    <source>
        <dbReference type="Proteomes" id="UP000594262"/>
    </source>
</evidence>
<evidence type="ECO:0000259" key="3">
    <source>
        <dbReference type="Pfam" id="PF06350"/>
    </source>
</evidence>
<dbReference type="RefSeq" id="XP_066920103.1">
    <property type="nucleotide sequence ID" value="XM_067064002.1"/>
</dbReference>
<dbReference type="PROSITE" id="PS01174">
    <property type="entry name" value="LIPASE_GDXG_SER"/>
    <property type="match status" value="1"/>
</dbReference>
<protein>
    <recommendedName>
        <fullName evidence="7">Hormone-sensitive lipase</fullName>
    </recommendedName>
</protein>
<accession>A0A7M5VEN1</accession>
<evidence type="ECO:0000256" key="2">
    <source>
        <dbReference type="SAM" id="MobiDB-lite"/>
    </source>
</evidence>
<feature type="compositionally biased region" description="Basic and acidic residues" evidence="2">
    <location>
        <begin position="790"/>
        <end position="799"/>
    </location>
</feature>
<feature type="region of interest" description="Disordered" evidence="2">
    <location>
        <begin position="680"/>
        <end position="708"/>
    </location>
</feature>
<feature type="compositionally biased region" description="Low complexity" evidence="2">
    <location>
        <begin position="847"/>
        <end position="858"/>
    </location>
</feature>
<name>A0A7M5VEN1_9CNID</name>
<evidence type="ECO:0000256" key="1">
    <source>
        <dbReference type="PROSITE-ProRule" id="PRU10038"/>
    </source>
</evidence>
<feature type="active site" evidence="1">
    <location>
        <position position="458"/>
    </location>
</feature>
<feature type="domain" description="Alpha/beta hydrolase fold-3" evidence="4">
    <location>
        <begin position="380"/>
        <end position="523"/>
    </location>
</feature>
<dbReference type="Pfam" id="PF07859">
    <property type="entry name" value="Abhydrolase_3"/>
    <property type="match status" value="2"/>
</dbReference>
<dbReference type="AlphaFoldDB" id="A0A7M5VEN1"/>
<reference evidence="5" key="1">
    <citation type="submission" date="2021-01" db="UniProtKB">
        <authorList>
            <consortium name="EnsemblMetazoa"/>
        </authorList>
    </citation>
    <scope>IDENTIFICATION</scope>
</reference>
<organism evidence="5 6">
    <name type="scientific">Clytia hemisphaerica</name>
    <dbReference type="NCBI Taxonomy" id="252671"/>
    <lineage>
        <taxon>Eukaryota</taxon>
        <taxon>Metazoa</taxon>
        <taxon>Cnidaria</taxon>
        <taxon>Hydrozoa</taxon>
        <taxon>Hydroidolina</taxon>
        <taxon>Leptothecata</taxon>
        <taxon>Obeliida</taxon>
        <taxon>Clytiidae</taxon>
        <taxon>Clytia</taxon>
    </lineage>
</organism>
<dbReference type="GO" id="GO:0008203">
    <property type="term" value="P:cholesterol metabolic process"/>
    <property type="evidence" value="ECO:0007669"/>
    <property type="project" value="InterPro"/>
</dbReference>
<dbReference type="GO" id="GO:0004806">
    <property type="term" value="F:triacylglycerol lipase activity"/>
    <property type="evidence" value="ECO:0007669"/>
    <property type="project" value="TreeGrafter"/>
</dbReference>
<dbReference type="InterPro" id="IPR029058">
    <property type="entry name" value="AB_hydrolase_fold"/>
</dbReference>